<dbReference type="PANTHER" id="PTHR24322">
    <property type="entry name" value="PKSB"/>
    <property type="match status" value="1"/>
</dbReference>
<dbReference type="PROSITE" id="PS00061">
    <property type="entry name" value="ADH_SHORT"/>
    <property type="match status" value="1"/>
</dbReference>
<dbReference type="CDD" id="cd05339">
    <property type="entry name" value="17beta-HSDXI-like_SDR_c"/>
    <property type="match status" value="1"/>
</dbReference>
<reference evidence="13" key="1">
    <citation type="journal article" date="2013" name="Genome Biol.">
        <title>Draft genome of the mountain pine beetle, Dendroctonus ponderosae Hopkins, a major forest pest.</title>
        <authorList>
            <person name="Keeling C.I."/>
            <person name="Yuen M.M."/>
            <person name="Liao N.Y."/>
            <person name="Docking T.R."/>
            <person name="Chan S.K."/>
            <person name="Taylor G.A."/>
            <person name="Palmquist D.L."/>
            <person name="Jackman S.D."/>
            <person name="Nguyen A."/>
            <person name="Li M."/>
            <person name="Henderson H."/>
            <person name="Janes J.K."/>
            <person name="Zhao Y."/>
            <person name="Pandoh P."/>
            <person name="Moore R."/>
            <person name="Sperling F.A."/>
            <person name="Huber D.P."/>
            <person name="Birol I."/>
            <person name="Jones S.J."/>
            <person name="Bohlmann J."/>
        </authorList>
    </citation>
    <scope>NUCLEOTIDE SEQUENCE</scope>
</reference>
<comment type="function">
    <text evidence="9">Catalyzes the reduction of all-trans-retinal to all-trans-retinol in the presence of NADPH.</text>
</comment>
<dbReference type="SUPFAM" id="SSF51735">
    <property type="entry name" value="NAD(P)-binding Rossmann-fold domains"/>
    <property type="match status" value="1"/>
</dbReference>
<protein>
    <recommendedName>
        <fullName evidence="10">Short-chain dehydrogenase/reductase 3</fullName>
    </recommendedName>
    <alternativeName>
        <fullName evidence="11">Retinal short-chain dehydrogenase/reductase 1</fullName>
    </alternativeName>
</protein>
<evidence type="ECO:0000256" key="12">
    <source>
        <dbReference type="RuleBase" id="RU000363"/>
    </source>
</evidence>
<feature type="non-terminal residue" evidence="13">
    <location>
        <position position="1"/>
    </location>
</feature>
<dbReference type="InterPro" id="IPR020904">
    <property type="entry name" value="Sc_DH/Rdtase_CS"/>
</dbReference>
<dbReference type="GO" id="GO:0005811">
    <property type="term" value="C:lipid droplet"/>
    <property type="evidence" value="ECO:0007669"/>
    <property type="project" value="TreeGrafter"/>
</dbReference>
<comment type="subcellular location">
    <subcellularLocation>
        <location evidence="1">Membrane</location>
        <topology evidence="1">Multi-pass membrane protein</topology>
    </subcellularLocation>
</comment>
<dbReference type="HOGENOM" id="CLU_010194_2_5_1"/>
<keyword evidence="4" id="KW-0521">NADP</keyword>
<accession>N6T0W3</accession>
<evidence type="ECO:0000256" key="5">
    <source>
        <dbReference type="ARBA" id="ARBA00022989"/>
    </source>
</evidence>
<dbReference type="OMA" id="VFYFFEA"/>
<evidence type="ECO:0000256" key="1">
    <source>
        <dbReference type="ARBA" id="ARBA00004141"/>
    </source>
</evidence>
<evidence type="ECO:0000256" key="9">
    <source>
        <dbReference type="ARBA" id="ARBA00059620"/>
    </source>
</evidence>
<evidence type="ECO:0000256" key="3">
    <source>
        <dbReference type="ARBA" id="ARBA00022692"/>
    </source>
</evidence>
<dbReference type="GO" id="GO:0052650">
    <property type="term" value="F:all-trans-retinol dehydrogenase (NADP+) activity"/>
    <property type="evidence" value="ECO:0007669"/>
    <property type="project" value="UniProtKB-ARBA"/>
</dbReference>
<dbReference type="PANTHER" id="PTHR24322:SF729">
    <property type="entry name" value="MIP05442P"/>
    <property type="match status" value="1"/>
</dbReference>
<dbReference type="OrthoDB" id="10253736at2759"/>
<dbReference type="FunFam" id="3.40.50.720:FF:000131">
    <property type="entry name" value="Short-chain dehydrogenase/reductase 3"/>
    <property type="match status" value="1"/>
</dbReference>
<dbReference type="AlphaFoldDB" id="N6T0W3"/>
<keyword evidence="5" id="KW-1133">Transmembrane helix</keyword>
<proteinExistence type="inferred from homology"/>
<evidence type="ECO:0000256" key="11">
    <source>
        <dbReference type="ARBA" id="ARBA00082544"/>
    </source>
</evidence>
<evidence type="ECO:0000256" key="7">
    <source>
        <dbReference type="ARBA" id="ARBA00023098"/>
    </source>
</evidence>
<dbReference type="Gene3D" id="3.40.50.720">
    <property type="entry name" value="NAD(P)-binding Rossmann-like Domain"/>
    <property type="match status" value="1"/>
</dbReference>
<evidence type="ECO:0000256" key="2">
    <source>
        <dbReference type="ARBA" id="ARBA00006484"/>
    </source>
</evidence>
<keyword evidence="6" id="KW-0560">Oxidoreductase</keyword>
<evidence type="ECO:0000313" key="13">
    <source>
        <dbReference type="EMBL" id="ENN71138.1"/>
    </source>
</evidence>
<keyword evidence="3" id="KW-0812">Transmembrane</keyword>
<sequence>MNERTFTKSSAFNIRTTRISEVKDRVYNTKLNQIFKLSFSSKMNYFRKKMAVETLSANGKKLDGKVYTPKQKVQKIMGTLYKAIHQAVLRATAIILNLVIVGWLSVYYTIEAAVSNLTPASLRTLKSLGGRTVLVTGGAGGVGQELVIRLARQKAKVVVWDVNEKAMSTLKDRVAAEGFKIYTYAVDVSDKQSIYKNAETVKEEVGPVDILINNAGIVCGQTLLELPDYMIEKTYKVNTLSCYWTAKAFLPDMIKHGRGHIATVGSLTGLLGAYNCTDYSGSKYATIGFHESLSTELKSLGYDKIGLTMVCPYFINTGMFDGCKPSIPMLEPKGVAKRVILAIRQNEEFCTIPSRFNYLLPLKHYLPNKLGWLLQFRVLRTPHAMKTMRKFNEVEAA</sequence>
<evidence type="ECO:0000256" key="6">
    <source>
        <dbReference type="ARBA" id="ARBA00023002"/>
    </source>
</evidence>
<evidence type="ECO:0000256" key="10">
    <source>
        <dbReference type="ARBA" id="ARBA00068717"/>
    </source>
</evidence>
<comment type="similarity">
    <text evidence="2 12">Belongs to the short-chain dehydrogenases/reductases (SDR) family.</text>
</comment>
<dbReference type="GO" id="GO:0016020">
    <property type="term" value="C:membrane"/>
    <property type="evidence" value="ECO:0007669"/>
    <property type="project" value="UniProtKB-SubCell"/>
</dbReference>
<gene>
    <name evidence="13" type="ORF">YQE_12069</name>
</gene>
<dbReference type="PRINTS" id="PR00081">
    <property type="entry name" value="GDHRDH"/>
</dbReference>
<dbReference type="Pfam" id="PF00106">
    <property type="entry name" value="adh_short"/>
    <property type="match status" value="1"/>
</dbReference>
<dbReference type="PRINTS" id="PR00080">
    <property type="entry name" value="SDRFAMILY"/>
</dbReference>
<name>N6T0W3_DENPD</name>
<dbReference type="InterPro" id="IPR036291">
    <property type="entry name" value="NAD(P)-bd_dom_sf"/>
</dbReference>
<dbReference type="InterPro" id="IPR002347">
    <property type="entry name" value="SDR_fam"/>
</dbReference>
<keyword evidence="7" id="KW-0443">Lipid metabolism</keyword>
<organism evidence="13">
    <name type="scientific">Dendroctonus ponderosae</name>
    <name type="common">Mountain pine beetle</name>
    <dbReference type="NCBI Taxonomy" id="77166"/>
    <lineage>
        <taxon>Eukaryota</taxon>
        <taxon>Metazoa</taxon>
        <taxon>Ecdysozoa</taxon>
        <taxon>Arthropoda</taxon>
        <taxon>Hexapoda</taxon>
        <taxon>Insecta</taxon>
        <taxon>Pterygota</taxon>
        <taxon>Neoptera</taxon>
        <taxon>Endopterygota</taxon>
        <taxon>Coleoptera</taxon>
        <taxon>Polyphaga</taxon>
        <taxon>Cucujiformia</taxon>
        <taxon>Curculionidae</taxon>
        <taxon>Scolytinae</taxon>
        <taxon>Dendroctonus</taxon>
    </lineage>
</organism>
<evidence type="ECO:0000256" key="4">
    <source>
        <dbReference type="ARBA" id="ARBA00022857"/>
    </source>
</evidence>
<dbReference type="EMBL" id="KB741277">
    <property type="protein sequence ID" value="ENN71138.1"/>
    <property type="molecule type" value="Genomic_DNA"/>
</dbReference>
<evidence type="ECO:0000256" key="8">
    <source>
        <dbReference type="ARBA" id="ARBA00023136"/>
    </source>
</evidence>
<keyword evidence="8" id="KW-0472">Membrane</keyword>